<accession>A0A5J4KUN7</accession>
<evidence type="ECO:0000313" key="1">
    <source>
        <dbReference type="EMBL" id="GER91635.1"/>
    </source>
</evidence>
<comment type="caution">
    <text evidence="1">The sequence shown here is derived from an EMBL/GenBank/DDBJ whole genome shotgun (WGS) entry which is preliminary data.</text>
</comment>
<sequence length="198" mass="22424">MSQDGKYQESELVCPICAQNIFKQSHSLLSSRTKTYLGLDWTNPTADMHICFNCLHILWFLDKAIGMQGESLVWQDEQPLICPLCQEEKLISRETLLSDKATTMFNTDWGNPAALNYICTSCGFMQWFLNAADGEGGETVTVADHELHCTRCNHAHFERSTTLLSSRSATLLHLDWTSPEADTYTCTRCGNIEWFQQG</sequence>
<dbReference type="AlphaFoldDB" id="A0A5J4KUN7"/>
<name>A0A5J4KUN7_9CHLR</name>
<protein>
    <submittedName>
        <fullName evidence="1">Uncharacterized protein</fullName>
    </submittedName>
</protein>
<gene>
    <name evidence="1" type="ORF">KDW_57970</name>
</gene>
<reference evidence="1 2" key="1">
    <citation type="submission" date="2019-10" db="EMBL/GenBank/DDBJ databases">
        <title>Dictyobacter vulcani sp. nov., within the class Ktedonobacteria, isolated from soil of volcanic Mt. Zao.</title>
        <authorList>
            <person name="Zheng Y."/>
            <person name="Wang C.M."/>
            <person name="Sakai Y."/>
            <person name="Abe K."/>
            <person name="Yokota A."/>
            <person name="Yabe S."/>
        </authorList>
    </citation>
    <scope>NUCLEOTIDE SEQUENCE [LARGE SCALE GENOMIC DNA]</scope>
    <source>
        <strain evidence="1 2">W12</strain>
    </source>
</reference>
<evidence type="ECO:0000313" key="2">
    <source>
        <dbReference type="Proteomes" id="UP000326912"/>
    </source>
</evidence>
<dbReference type="RefSeq" id="WP_151759257.1">
    <property type="nucleotide sequence ID" value="NZ_BKZW01000004.1"/>
</dbReference>
<proteinExistence type="predicted"/>
<organism evidence="1 2">
    <name type="scientific">Dictyobacter vulcani</name>
    <dbReference type="NCBI Taxonomy" id="2607529"/>
    <lineage>
        <taxon>Bacteria</taxon>
        <taxon>Bacillati</taxon>
        <taxon>Chloroflexota</taxon>
        <taxon>Ktedonobacteria</taxon>
        <taxon>Ktedonobacterales</taxon>
        <taxon>Dictyobacteraceae</taxon>
        <taxon>Dictyobacter</taxon>
    </lineage>
</organism>
<dbReference type="EMBL" id="BKZW01000004">
    <property type="protein sequence ID" value="GER91635.1"/>
    <property type="molecule type" value="Genomic_DNA"/>
</dbReference>
<dbReference type="Proteomes" id="UP000326912">
    <property type="component" value="Unassembled WGS sequence"/>
</dbReference>
<keyword evidence="2" id="KW-1185">Reference proteome</keyword>